<reference evidence="1" key="1">
    <citation type="submission" date="2013-10" db="EMBL/GenBank/DDBJ databases">
        <title>Genomic analysis of the causative agents of coccidiosis in chickens.</title>
        <authorList>
            <person name="Reid A.J."/>
            <person name="Blake D."/>
            <person name="Billington K."/>
            <person name="Browne H."/>
            <person name="Dunn M."/>
            <person name="Hung S."/>
            <person name="Kawahara F."/>
            <person name="Miranda-Saavedra D."/>
            <person name="Mourier T."/>
            <person name="Nagra H."/>
            <person name="Otto T.D."/>
            <person name="Rawlings N."/>
            <person name="Sanchez A."/>
            <person name="Sanders M."/>
            <person name="Subramaniam C."/>
            <person name="Tay Y."/>
            <person name="Dear P."/>
            <person name="Doerig C."/>
            <person name="Gruber A."/>
            <person name="Parkinson J."/>
            <person name="Shirley M."/>
            <person name="Wan K.L."/>
            <person name="Berriman M."/>
            <person name="Tomley F."/>
            <person name="Pain A."/>
        </authorList>
    </citation>
    <scope>NUCLEOTIDE SEQUENCE</scope>
    <source>
        <strain evidence="1">Houghton</strain>
    </source>
</reference>
<protein>
    <submittedName>
        <fullName evidence="1">Uncharacterized protein</fullName>
    </submittedName>
</protein>
<dbReference type="RefSeq" id="XP_013248044.1">
    <property type="nucleotide sequence ID" value="XM_013392590.1"/>
</dbReference>
<feature type="non-terminal residue" evidence="1">
    <location>
        <position position="1"/>
    </location>
</feature>
<sequence>VEESEELKGLNAEANGIIFILTLHFILSPPPGITPHQDLQKHPCDNLHASTTMEFRELERAHTGAQPGFFSSFSELPNPPMATKGQEFFSVQQGKREGEQVFIHDREQPQPPPQHYVPGKPSPLHYGVPLSDGYDAGVYAVSTALFGGAGSFKTIPIQFKSVFRRRRSGDCLSEWSNAFVTRVDPCECVPPEETFTPYEVARFKDQQGRTHTTLDFSP</sequence>
<dbReference type="Proteomes" id="UP000018050">
    <property type="component" value="Unassembled WGS sequence"/>
</dbReference>
<dbReference type="VEuPathDB" id="ToxoDB:EAH_00067130"/>
<dbReference type="EMBL" id="HG672588">
    <property type="protein sequence ID" value="CDI82619.1"/>
    <property type="molecule type" value="Genomic_DNA"/>
</dbReference>
<evidence type="ECO:0000313" key="1">
    <source>
        <dbReference type="EMBL" id="CDI82619.1"/>
    </source>
</evidence>
<evidence type="ECO:0000313" key="2">
    <source>
        <dbReference type="Proteomes" id="UP000018050"/>
    </source>
</evidence>
<organism evidence="1 2">
    <name type="scientific">Eimeria acervulina</name>
    <name type="common">Coccidian parasite</name>
    <dbReference type="NCBI Taxonomy" id="5801"/>
    <lineage>
        <taxon>Eukaryota</taxon>
        <taxon>Sar</taxon>
        <taxon>Alveolata</taxon>
        <taxon>Apicomplexa</taxon>
        <taxon>Conoidasida</taxon>
        <taxon>Coccidia</taxon>
        <taxon>Eucoccidiorida</taxon>
        <taxon>Eimeriorina</taxon>
        <taxon>Eimeriidae</taxon>
        <taxon>Eimeria</taxon>
    </lineage>
</organism>
<reference evidence="1" key="2">
    <citation type="submission" date="2013-10" db="EMBL/GenBank/DDBJ databases">
        <authorList>
            <person name="Aslett M."/>
        </authorList>
    </citation>
    <scope>NUCLEOTIDE SEQUENCE</scope>
    <source>
        <strain evidence="1">Houghton</strain>
    </source>
</reference>
<dbReference type="GeneID" id="25274783"/>
<dbReference type="AlphaFoldDB" id="U6GVQ2"/>
<accession>U6GVQ2</accession>
<dbReference type="OrthoDB" id="360786at2759"/>
<proteinExistence type="predicted"/>
<gene>
    <name evidence="1" type="ORF">EAH_00067130</name>
</gene>
<keyword evidence="2" id="KW-1185">Reference proteome</keyword>
<name>U6GVQ2_EIMAC</name>